<evidence type="ECO:0000313" key="1">
    <source>
        <dbReference type="EMBL" id="MBT9432245.1"/>
    </source>
</evidence>
<gene>
    <name evidence="1" type="ORF">JZM24_09125</name>
</gene>
<protein>
    <submittedName>
        <fullName evidence="1">Uncharacterized protein</fullName>
    </submittedName>
</protein>
<sequence>MVEVELTIQQKKLSTFRFIKCAGFYKIYYKSGRIEYLDNPDNSNDLKFVNEIYSPNGKKLSLRYDAQHRLVHIKNEHADLVSLVYNNNINTLATIWPDKPETYQLNFVFANNNLITLKNSALDDNLNWHFFYQRLDHFSNFYMIDGLKTPMGLTEKVIYKTLMQFPRKANLPNLPCVTQYRKIPGMSQPELISDYEYSDLNYLGFKSSVDWDPDRDNLYEILSAYQYHSIQTQQDDKDAQITTRRVYNNYHLLTEEVVTQRECNIKIETEYYAEKNKTFEEQPATCQLPKKTITTYTKSQENMEEIIETEFDNNGNLIKKKDNDGNVTQFTYYKKEGEPGCCPADPLGFCRFVKEKSLTPNTIEFPSPKQSNIYSYQNYSLETGNPISSMILLNNESARCDAIKCLDKDYTYKTDVPTDKFF</sequence>
<dbReference type="RefSeq" id="WP_215669414.1">
    <property type="nucleotide sequence ID" value="NZ_JAFJYC010000001.1"/>
</dbReference>
<organism evidence="1 2">
    <name type="scientific">Candidatus Sodalis endolongispinus</name>
    <dbReference type="NCBI Taxonomy" id="2812662"/>
    <lineage>
        <taxon>Bacteria</taxon>
        <taxon>Pseudomonadati</taxon>
        <taxon>Pseudomonadota</taxon>
        <taxon>Gammaproteobacteria</taxon>
        <taxon>Enterobacterales</taxon>
        <taxon>Bruguierivoracaceae</taxon>
        <taxon>Sodalis</taxon>
    </lineage>
</organism>
<reference evidence="1 2" key="1">
    <citation type="journal article" date="2021" name="Genome Biol. Evol.">
        <title>The evolution of interdependence in a four-way mealybug symbiosis.</title>
        <authorList>
            <person name="Garber A.I."/>
            <person name="Kupper M."/>
            <person name="Laetsch D.R."/>
            <person name="Weldon S.R."/>
            <person name="Ladinsky M.S."/>
            <person name="Bjorkman P.J."/>
            <person name="McCutcheon J.P."/>
        </authorList>
    </citation>
    <scope>NUCLEOTIDE SEQUENCE [LARGE SCALE GENOMIC DNA]</scope>
    <source>
        <strain evidence="1">SOD</strain>
    </source>
</reference>
<evidence type="ECO:0000313" key="2">
    <source>
        <dbReference type="Proteomes" id="UP000811282"/>
    </source>
</evidence>
<comment type="caution">
    <text evidence="1">The sequence shown here is derived from an EMBL/GenBank/DDBJ whole genome shotgun (WGS) entry which is preliminary data.</text>
</comment>
<proteinExistence type="predicted"/>
<accession>A0ABS5YB45</accession>
<dbReference type="EMBL" id="JAFJYC010000001">
    <property type="protein sequence ID" value="MBT9432245.1"/>
    <property type="molecule type" value="Genomic_DNA"/>
</dbReference>
<dbReference type="Proteomes" id="UP000811282">
    <property type="component" value="Unassembled WGS sequence"/>
</dbReference>
<name>A0ABS5YB45_9GAMM</name>
<keyword evidence="2" id="KW-1185">Reference proteome</keyword>